<reference evidence="1 2" key="1">
    <citation type="journal article" date="2022" name="bioRxiv">
        <title>An ancient truncated duplication of the anti-Mullerian hormone receptor type 2 gene is a potential conserved master sex determinant in the Pangasiidae catfish family.</title>
        <authorList>
            <person name="Wen M."/>
            <person name="Pan Q."/>
            <person name="Jouanno E."/>
            <person name="Montfort J."/>
            <person name="Zahm M."/>
            <person name="Cabau C."/>
            <person name="Klopp C."/>
            <person name="Iampietro C."/>
            <person name="Roques C."/>
            <person name="Bouchez O."/>
            <person name="Castinel A."/>
            <person name="Donnadieu C."/>
            <person name="Parrinello H."/>
            <person name="Poncet C."/>
            <person name="Belmonte E."/>
            <person name="Gautier V."/>
            <person name="Avarre J.-C."/>
            <person name="Dugue R."/>
            <person name="Gustiano R."/>
            <person name="Ha T.T.T."/>
            <person name="Campet M."/>
            <person name="Sriphairoj K."/>
            <person name="Ribolli J."/>
            <person name="de Almeida F.L."/>
            <person name="Desvignes T."/>
            <person name="Postlethwait J.H."/>
            <person name="Bucao C.F."/>
            <person name="Robinson-Rechavi M."/>
            <person name="Bobe J."/>
            <person name="Herpin A."/>
            <person name="Guiguen Y."/>
        </authorList>
    </citation>
    <scope>NUCLEOTIDE SEQUENCE [LARGE SCALE GENOMIC DNA]</scope>
    <source>
        <strain evidence="1">YG-Dec2019</strain>
    </source>
</reference>
<name>A0ACC5XC76_PANGG</name>
<dbReference type="EMBL" id="CM040470">
    <property type="protein sequence ID" value="MCI4388536.1"/>
    <property type="molecule type" value="Genomic_DNA"/>
</dbReference>
<protein>
    <submittedName>
        <fullName evidence="1">Uncharacterized protein</fullName>
    </submittedName>
</protein>
<accession>A0ACC5XC76</accession>
<gene>
    <name evidence="1" type="ORF">PGIGA_G00087110</name>
</gene>
<dbReference type="Proteomes" id="UP000829447">
    <property type="component" value="Linkage Group LG17"/>
</dbReference>
<comment type="caution">
    <text evidence="1">The sequence shown here is derived from an EMBL/GenBank/DDBJ whole genome shotgun (WGS) entry which is preliminary data.</text>
</comment>
<evidence type="ECO:0000313" key="2">
    <source>
        <dbReference type="Proteomes" id="UP000829447"/>
    </source>
</evidence>
<keyword evidence="2" id="KW-1185">Reference proteome</keyword>
<sequence>MNLYRSFGCLLETWVADGYLVEQSSSAEGSEKNLDPNGSDSTSADSLRLTGVALRSESEDSGVELPSVPSPLTSEHRVLTSQASQLGEDDLQPSSSSPALSQCSSSSSCFSAVHKGSMSINPSETAGLKVEEALRRTEPAWRRSVNGSLRRWCDTTSISSGSLKPSIRSRVGSIGPGRPYVQPAEEQRSSETPRVTHTPQQPAICNREPETQAARATGPEWDHLPPGFLYLEQMCRMLEEIARLKRENHSLQLVIKSSRDETADTEMKAVCMQKANINSTDVEKLDFQEAEDQPGLSSEAFRRRSVSDTWTFIRQRSKSKAPRAEYFPSTDALLEEPENPQLVRGKPVEMEHRKASNSLKQKISSLRWNEKSKSAKSSSSQNENKRTLGQLFKSRRKTTRF</sequence>
<evidence type="ECO:0000313" key="1">
    <source>
        <dbReference type="EMBL" id="MCI4388536.1"/>
    </source>
</evidence>
<organism evidence="1 2">
    <name type="scientific">Pangasianodon gigas</name>
    <name type="common">Mekong giant catfish</name>
    <name type="synonym">Pangasius gigas</name>
    <dbReference type="NCBI Taxonomy" id="30993"/>
    <lineage>
        <taxon>Eukaryota</taxon>
        <taxon>Metazoa</taxon>
        <taxon>Chordata</taxon>
        <taxon>Craniata</taxon>
        <taxon>Vertebrata</taxon>
        <taxon>Euteleostomi</taxon>
        <taxon>Actinopterygii</taxon>
        <taxon>Neopterygii</taxon>
        <taxon>Teleostei</taxon>
        <taxon>Ostariophysi</taxon>
        <taxon>Siluriformes</taxon>
        <taxon>Pangasiidae</taxon>
        <taxon>Pangasianodon</taxon>
    </lineage>
</organism>
<proteinExistence type="predicted"/>